<feature type="domain" description="HicB-like antitoxin of toxin-antitoxin system" evidence="1">
    <location>
        <begin position="3"/>
        <end position="60"/>
    </location>
</feature>
<dbReference type="EMBL" id="NEXE01000189">
    <property type="protein sequence ID" value="PSN87037.1"/>
    <property type="molecule type" value="Genomic_DNA"/>
</dbReference>
<evidence type="ECO:0000313" key="2">
    <source>
        <dbReference type="EMBL" id="PSN87037.1"/>
    </source>
</evidence>
<proteinExistence type="predicted"/>
<dbReference type="InterPro" id="IPR035069">
    <property type="entry name" value="TTHA1013/TTHA0281-like"/>
</dbReference>
<dbReference type="InterPro" id="IPR051404">
    <property type="entry name" value="TA_system_antitoxin"/>
</dbReference>
<evidence type="ECO:0000313" key="3">
    <source>
        <dbReference type="Proteomes" id="UP000240322"/>
    </source>
</evidence>
<sequence>MEYRVVIERDEDGVYLARVPDLPGCATEGKTKEELISNAKEAIKAYLEALKKEGEPVPVAAVQLSV</sequence>
<dbReference type="Gene3D" id="3.30.160.250">
    <property type="match status" value="1"/>
</dbReference>
<dbReference type="InterPro" id="IPR031807">
    <property type="entry name" value="HicB-like"/>
</dbReference>
<dbReference type="PANTHER" id="PTHR34504">
    <property type="entry name" value="ANTITOXIN HICB"/>
    <property type="match status" value="1"/>
</dbReference>
<gene>
    <name evidence="2" type="ORF">B9Q03_11235</name>
</gene>
<dbReference type="PANTHER" id="PTHR34504:SF2">
    <property type="entry name" value="UPF0150 PROTEIN SSL0259"/>
    <property type="match status" value="1"/>
</dbReference>
<evidence type="ECO:0000259" key="1">
    <source>
        <dbReference type="Pfam" id="PF15919"/>
    </source>
</evidence>
<organism evidence="2 3">
    <name type="scientific">Candidatus Marsarchaeota G2 archaeon OSP_D</name>
    <dbReference type="NCBI Taxonomy" id="1978157"/>
    <lineage>
        <taxon>Archaea</taxon>
        <taxon>Candidatus Marsarchaeota</taxon>
        <taxon>Candidatus Marsarchaeota group 2</taxon>
    </lineage>
</organism>
<dbReference type="SUPFAM" id="SSF143100">
    <property type="entry name" value="TTHA1013/TTHA0281-like"/>
    <property type="match status" value="1"/>
</dbReference>
<protein>
    <recommendedName>
        <fullName evidence="1">HicB-like antitoxin of toxin-antitoxin system domain-containing protein</fullName>
    </recommendedName>
</protein>
<dbReference type="Pfam" id="PF15919">
    <property type="entry name" value="HicB_lk_antitox"/>
    <property type="match status" value="1"/>
</dbReference>
<dbReference type="Proteomes" id="UP000240322">
    <property type="component" value="Unassembled WGS sequence"/>
</dbReference>
<dbReference type="AlphaFoldDB" id="A0A2R6AKZ6"/>
<reference evidence="2 3" key="1">
    <citation type="submission" date="2017-04" db="EMBL/GenBank/DDBJ databases">
        <title>Novel microbial lineages endemic to geothermal iron-oxide mats fill important gaps in the evolutionary history of Archaea.</title>
        <authorList>
            <person name="Jay Z.J."/>
            <person name="Beam J.P."/>
            <person name="Dlakic M."/>
            <person name="Rusch D.B."/>
            <person name="Kozubal M.A."/>
            <person name="Inskeep W.P."/>
        </authorList>
    </citation>
    <scope>NUCLEOTIDE SEQUENCE [LARGE SCALE GENOMIC DNA]</scope>
    <source>
        <strain evidence="2">OSP_D</strain>
    </source>
</reference>
<name>A0A2R6AKZ6_9ARCH</name>
<comment type="caution">
    <text evidence="2">The sequence shown here is derived from an EMBL/GenBank/DDBJ whole genome shotgun (WGS) entry which is preliminary data.</text>
</comment>
<accession>A0A2R6AKZ6</accession>